<dbReference type="AlphaFoldDB" id="A0A368DRA1"/>
<evidence type="ECO:0000313" key="2">
    <source>
        <dbReference type="Proteomes" id="UP000253570"/>
    </source>
</evidence>
<reference evidence="1 2" key="1">
    <citation type="journal article" date="2018" name="Microbiome">
        <title>Fine metagenomic profile of the Mediterranean stratified and mixed water columns revealed by assembly and recruitment.</title>
        <authorList>
            <person name="Haro-Moreno J.M."/>
            <person name="Lopez-Perez M."/>
            <person name="De La Torre J.R."/>
            <person name="Picazo A."/>
            <person name="Camacho A."/>
            <person name="Rodriguez-Valera F."/>
        </authorList>
    </citation>
    <scope>NUCLEOTIDE SEQUENCE [LARGE SCALE GENOMIC DNA]</scope>
    <source>
        <strain evidence="1">MED-G57</strain>
    </source>
</reference>
<dbReference type="Gene3D" id="3.40.30.10">
    <property type="entry name" value="Glutaredoxin"/>
    <property type="match status" value="1"/>
</dbReference>
<accession>A0A368DRA1</accession>
<protein>
    <submittedName>
        <fullName evidence="1">Uncharacterized protein</fullName>
    </submittedName>
</protein>
<dbReference type="EMBL" id="QOQD01000002">
    <property type="protein sequence ID" value="RCL74339.1"/>
    <property type="molecule type" value="Genomic_DNA"/>
</dbReference>
<sequence>MNKNKLFVKGGCPFSYKFIIFLNEVGHLEDFEIDVAHADEESYEQITMYIYEKSGKKASFPTVETDNGIFIAGSDELIEHYSEIYKKSRDDIEMLKYWENNMMPRMRDIMRQLRESKEKLANIN</sequence>
<dbReference type="PROSITE" id="PS51354">
    <property type="entry name" value="GLUTAREDOXIN_2"/>
    <property type="match status" value="1"/>
</dbReference>
<dbReference type="Proteomes" id="UP000253570">
    <property type="component" value="Unassembled WGS sequence"/>
</dbReference>
<comment type="caution">
    <text evidence="1">The sequence shown here is derived from an EMBL/GenBank/DDBJ whole genome shotgun (WGS) entry which is preliminary data.</text>
</comment>
<gene>
    <name evidence="1" type="ORF">DBW71_01030</name>
</gene>
<proteinExistence type="predicted"/>
<organism evidence="1 2">
    <name type="scientific">PS1 clade bacterium</name>
    <dbReference type="NCBI Taxonomy" id="2175152"/>
    <lineage>
        <taxon>Bacteria</taxon>
        <taxon>Pseudomonadati</taxon>
        <taxon>Pseudomonadota</taxon>
        <taxon>Alphaproteobacteria</taxon>
        <taxon>PS1 clade</taxon>
    </lineage>
</organism>
<dbReference type="SUPFAM" id="SSF52833">
    <property type="entry name" value="Thioredoxin-like"/>
    <property type="match status" value="1"/>
</dbReference>
<dbReference type="InterPro" id="IPR036249">
    <property type="entry name" value="Thioredoxin-like_sf"/>
</dbReference>
<evidence type="ECO:0000313" key="1">
    <source>
        <dbReference type="EMBL" id="RCL74339.1"/>
    </source>
</evidence>
<name>A0A368DRA1_9PROT</name>